<dbReference type="Proteomes" id="UP000674938">
    <property type="component" value="Unassembled WGS sequence"/>
</dbReference>
<dbReference type="PANTHER" id="PTHR30345:SF6">
    <property type="entry name" value="RIBOSE 5-PHOSPHATE ISOMERASE"/>
    <property type="match status" value="1"/>
</dbReference>
<protein>
    <submittedName>
        <fullName evidence="4">RpiB/LacA/LacB family sugar-phosphate isomerase</fullName>
    </submittedName>
</protein>
<reference evidence="4" key="1">
    <citation type="submission" date="2020-12" db="EMBL/GenBank/DDBJ databases">
        <title>Vagococcus allomyrinae sp. nov. and Enterococcus lavae sp. nov., isolated from the larvae of Allomyrina dichotoma.</title>
        <authorList>
            <person name="Lee S.D."/>
        </authorList>
    </citation>
    <scope>NUCLEOTIDE SEQUENCE</scope>
    <source>
        <strain evidence="4">BWB3-3</strain>
    </source>
</reference>
<evidence type="ECO:0000256" key="2">
    <source>
        <dbReference type="ARBA" id="ARBA00022736"/>
    </source>
</evidence>
<dbReference type="AlphaFoldDB" id="A0A940PD63"/>
<dbReference type="RefSeq" id="WP_209529999.1">
    <property type="nucleotide sequence ID" value="NZ_JAEEGA010000011.1"/>
</dbReference>
<dbReference type="InterPro" id="IPR036569">
    <property type="entry name" value="RpiB_LacA_LacB_sf"/>
</dbReference>
<dbReference type="GO" id="GO:0005988">
    <property type="term" value="P:lactose metabolic process"/>
    <property type="evidence" value="ECO:0007669"/>
    <property type="project" value="UniProtKB-KW"/>
</dbReference>
<sequence>MKIGIVNASSQRDKNRLIEKELLAAVKGHSMEVINFGITDQEPGNYSYIQMAIATSLLLSSGAVDFVVTGCSSGTGMMLACNGMPDVVCGYLANPTDAYLFGRINDGNAISFPFGSIDGWAGELNLRYTLEKLFAEPFGIGYPLAEADRKLADTAQLKTLKKIAQKSLITVLPQLEQSLLLPVLERPFFYEYVVKEGNDQGLKKVLLDLKS</sequence>
<dbReference type="SUPFAM" id="SSF89623">
    <property type="entry name" value="Ribose/Galactose isomerase RpiB/AlsB"/>
    <property type="match status" value="1"/>
</dbReference>
<keyword evidence="2" id="KW-0423">Lactose metabolism</keyword>
<dbReference type="Gene3D" id="3.40.1400.10">
    <property type="entry name" value="Sugar-phosphate isomerase, RpiB/LacA/LacB"/>
    <property type="match status" value="1"/>
</dbReference>
<accession>A0A940PD63</accession>
<name>A0A940PD63_9ENTE</name>
<dbReference type="InterPro" id="IPR003500">
    <property type="entry name" value="RpiB_LacA_LacB"/>
</dbReference>
<evidence type="ECO:0000256" key="3">
    <source>
        <dbReference type="ARBA" id="ARBA00023235"/>
    </source>
</evidence>
<dbReference type="GO" id="GO:0016861">
    <property type="term" value="F:intramolecular oxidoreductase activity, interconverting aldoses and ketoses"/>
    <property type="evidence" value="ECO:0007669"/>
    <property type="project" value="UniProtKB-ARBA"/>
</dbReference>
<dbReference type="Pfam" id="PF02502">
    <property type="entry name" value="LacAB_rpiB"/>
    <property type="match status" value="1"/>
</dbReference>
<organism evidence="4 5">
    <name type="scientific">Vagococcus allomyrinae</name>
    <dbReference type="NCBI Taxonomy" id="2794353"/>
    <lineage>
        <taxon>Bacteria</taxon>
        <taxon>Bacillati</taxon>
        <taxon>Bacillota</taxon>
        <taxon>Bacilli</taxon>
        <taxon>Lactobacillales</taxon>
        <taxon>Enterococcaceae</taxon>
        <taxon>Vagococcus</taxon>
    </lineage>
</organism>
<comment type="caution">
    <text evidence="4">The sequence shown here is derived from an EMBL/GenBank/DDBJ whole genome shotgun (WGS) entry which is preliminary data.</text>
</comment>
<proteinExistence type="inferred from homology"/>
<dbReference type="PANTHER" id="PTHR30345">
    <property type="entry name" value="RIBOSE-5-PHOSPHATE ISOMERASE B"/>
    <property type="match status" value="1"/>
</dbReference>
<gene>
    <name evidence="4" type="ORF">I6N95_16610</name>
</gene>
<dbReference type="EMBL" id="JAEEGA010000011">
    <property type="protein sequence ID" value="MBP1042640.1"/>
    <property type="molecule type" value="Genomic_DNA"/>
</dbReference>
<comment type="similarity">
    <text evidence="1">Belongs to the LacAB/RpiB family.</text>
</comment>
<keyword evidence="5" id="KW-1185">Reference proteome</keyword>
<evidence type="ECO:0000256" key="1">
    <source>
        <dbReference type="ARBA" id="ARBA00008754"/>
    </source>
</evidence>
<evidence type="ECO:0000313" key="5">
    <source>
        <dbReference type="Proteomes" id="UP000674938"/>
    </source>
</evidence>
<evidence type="ECO:0000313" key="4">
    <source>
        <dbReference type="EMBL" id="MBP1042640.1"/>
    </source>
</evidence>
<dbReference type="NCBIfam" id="NF006753">
    <property type="entry name" value="PRK09273.1"/>
    <property type="match status" value="1"/>
</dbReference>
<keyword evidence="3 4" id="KW-0413">Isomerase</keyword>